<keyword evidence="4" id="KW-0812">Transmembrane</keyword>
<name>A0A9Q0RLY4_BLOTA</name>
<dbReference type="SMART" id="SM00192">
    <property type="entry name" value="LDLa"/>
    <property type="match status" value="1"/>
</dbReference>
<protein>
    <submittedName>
        <fullName evidence="6">Uncharacterized protein</fullName>
    </submittedName>
</protein>
<dbReference type="SUPFAM" id="SSF57424">
    <property type="entry name" value="LDL receptor-like module"/>
    <property type="match status" value="1"/>
</dbReference>
<sequence length="564" mass="63732">MERLVVIAALLLGTGTFALLGLGGVSATDQIEPVFSNVYYLQDYCNIPTEEELREQKYRHRRSSDHDDDDDFDDIHKVVQYYARKGYRKIKERIKKESKYRQKWKQIFLDPISQPSIVVRLWRPHDEQYLAHHHDLEQAVMNGKKSIQCKLLLRLPANSSNEHLGVKSFANATFGAVVNFLKMNKGLNSYRLRIVTSDPNMTQYWLHGQRLTAAHKYPTLEVDSNPKVHPLQLQKDELKQLAIDASQWLLIELETLKDKFVSSIFASHNASSSNGKHMDGNKTEDNTEFVINLYAKSNPTVEKSAKVSPMVRRDDSSMEATNNSIPLECPPGTFDCAGDGEQCIPNILRCNGEDNCGNRYDELFNCGTLNFYYIFGSDPHQMQYDFSSEGFWFAVRILVLLFLMCLLMYTCSLLCRCCCDRRPYIIDAKSPLVYLRQSGKHGSSASDPLLASGSSTSSGGFGPTAGRMNKMPPPPAPYNSNYHFVGSHSPPPSYFGNQSDNQKSNVQEYIYVNNNYGQPQGSTTVNTSVRPSRDNVNRSDMIASAPPKSDNYVPEYPYYGGTNK</sequence>
<keyword evidence="4" id="KW-0472">Membrane</keyword>
<dbReference type="InterPro" id="IPR002172">
    <property type="entry name" value="LDrepeatLR_classA_rpt"/>
</dbReference>
<organism evidence="6 7">
    <name type="scientific">Blomia tropicalis</name>
    <name type="common">Mite</name>
    <dbReference type="NCBI Taxonomy" id="40697"/>
    <lineage>
        <taxon>Eukaryota</taxon>
        <taxon>Metazoa</taxon>
        <taxon>Ecdysozoa</taxon>
        <taxon>Arthropoda</taxon>
        <taxon>Chelicerata</taxon>
        <taxon>Arachnida</taxon>
        <taxon>Acari</taxon>
        <taxon>Acariformes</taxon>
        <taxon>Sarcoptiformes</taxon>
        <taxon>Astigmata</taxon>
        <taxon>Glycyphagoidea</taxon>
        <taxon>Echimyopodidae</taxon>
        <taxon>Blomia</taxon>
    </lineage>
</organism>
<gene>
    <name evidence="6" type="ORF">RDWZM_009013</name>
</gene>
<dbReference type="CDD" id="cd00112">
    <property type="entry name" value="LDLa"/>
    <property type="match status" value="1"/>
</dbReference>
<reference evidence="6" key="1">
    <citation type="submission" date="2022-12" db="EMBL/GenBank/DDBJ databases">
        <title>Genome assemblies of Blomia tropicalis.</title>
        <authorList>
            <person name="Cui Y."/>
        </authorList>
    </citation>
    <scope>NUCLEOTIDE SEQUENCE</scope>
    <source>
        <tissue evidence="6">Adult mites</tissue>
    </source>
</reference>
<feature type="transmembrane region" description="Helical" evidence="4">
    <location>
        <begin position="391"/>
        <end position="415"/>
    </location>
</feature>
<comment type="caution">
    <text evidence="6">The sequence shown here is derived from an EMBL/GenBank/DDBJ whole genome shotgun (WGS) entry which is preliminary data.</text>
</comment>
<feature type="chain" id="PRO_5040370422" evidence="5">
    <location>
        <begin position="28"/>
        <end position="564"/>
    </location>
</feature>
<dbReference type="Gene3D" id="4.10.400.10">
    <property type="entry name" value="Low-density Lipoprotein Receptor"/>
    <property type="match status" value="1"/>
</dbReference>
<dbReference type="InterPro" id="IPR036055">
    <property type="entry name" value="LDL_receptor-like_sf"/>
</dbReference>
<comment type="caution">
    <text evidence="2">Lacks conserved residue(s) required for the propagation of feature annotation.</text>
</comment>
<keyword evidence="5" id="KW-0732">Signal</keyword>
<evidence type="ECO:0000256" key="3">
    <source>
        <dbReference type="SAM" id="MobiDB-lite"/>
    </source>
</evidence>
<feature type="region of interest" description="Disordered" evidence="3">
    <location>
        <begin position="516"/>
        <end position="564"/>
    </location>
</feature>
<feature type="compositionally biased region" description="Polar residues" evidence="3">
    <location>
        <begin position="516"/>
        <end position="530"/>
    </location>
</feature>
<evidence type="ECO:0000256" key="4">
    <source>
        <dbReference type="SAM" id="Phobius"/>
    </source>
</evidence>
<keyword evidence="4" id="KW-1133">Transmembrane helix</keyword>
<dbReference type="AlphaFoldDB" id="A0A9Q0RLY4"/>
<feature type="compositionally biased region" description="Low complexity" evidence="3">
    <location>
        <begin position="448"/>
        <end position="458"/>
    </location>
</feature>
<evidence type="ECO:0000256" key="5">
    <source>
        <dbReference type="SAM" id="SignalP"/>
    </source>
</evidence>
<evidence type="ECO:0000313" key="6">
    <source>
        <dbReference type="EMBL" id="KAJ6217856.1"/>
    </source>
</evidence>
<keyword evidence="7" id="KW-1185">Reference proteome</keyword>
<dbReference type="EMBL" id="JAPWDV010000003">
    <property type="protein sequence ID" value="KAJ6217856.1"/>
    <property type="molecule type" value="Genomic_DNA"/>
</dbReference>
<dbReference type="Proteomes" id="UP001142055">
    <property type="component" value="Chromosome 3"/>
</dbReference>
<evidence type="ECO:0000313" key="7">
    <source>
        <dbReference type="Proteomes" id="UP001142055"/>
    </source>
</evidence>
<proteinExistence type="predicted"/>
<evidence type="ECO:0000256" key="1">
    <source>
        <dbReference type="ARBA" id="ARBA00023157"/>
    </source>
</evidence>
<feature type="signal peptide" evidence="5">
    <location>
        <begin position="1"/>
        <end position="27"/>
    </location>
</feature>
<feature type="region of interest" description="Disordered" evidence="3">
    <location>
        <begin position="444"/>
        <end position="473"/>
    </location>
</feature>
<dbReference type="PROSITE" id="PS50068">
    <property type="entry name" value="LDLRA_2"/>
    <property type="match status" value="1"/>
</dbReference>
<keyword evidence="1" id="KW-1015">Disulfide bond</keyword>
<evidence type="ECO:0000256" key="2">
    <source>
        <dbReference type="PROSITE-ProRule" id="PRU00124"/>
    </source>
</evidence>
<dbReference type="Pfam" id="PF00057">
    <property type="entry name" value="Ldl_recept_a"/>
    <property type="match status" value="1"/>
</dbReference>
<accession>A0A9Q0RLY4</accession>